<dbReference type="InterPro" id="IPR052709">
    <property type="entry name" value="Transposase-MT_Hybrid"/>
</dbReference>
<dbReference type="Gene3D" id="3.30.420.10">
    <property type="entry name" value="Ribonuclease H-like superfamily/Ribonuclease H"/>
    <property type="match status" value="1"/>
</dbReference>
<feature type="non-terminal residue" evidence="1">
    <location>
        <position position="126"/>
    </location>
</feature>
<dbReference type="PANTHER" id="PTHR46060:SF3">
    <property type="entry name" value="PROTEIN GVQW3"/>
    <property type="match status" value="1"/>
</dbReference>
<dbReference type="InParanoid" id="A0A6L2PFF9"/>
<gene>
    <name evidence="1" type="ORF">Cfor_11133</name>
</gene>
<dbReference type="GO" id="GO:0003676">
    <property type="term" value="F:nucleic acid binding"/>
    <property type="evidence" value="ECO:0007669"/>
    <property type="project" value="InterPro"/>
</dbReference>
<dbReference type="EMBL" id="BLKM01010448">
    <property type="protein sequence ID" value="GFG30210.1"/>
    <property type="molecule type" value="Genomic_DNA"/>
</dbReference>
<keyword evidence="2" id="KW-1185">Reference proteome</keyword>
<dbReference type="OrthoDB" id="6818839at2759"/>
<dbReference type="PANTHER" id="PTHR46060">
    <property type="entry name" value="MARINER MOS1 TRANSPOSASE-LIKE PROTEIN"/>
    <property type="match status" value="1"/>
</dbReference>
<sequence>MKLAICPKRKKRQDSVCVLQDNACPHTDALKMATLLKLKWDVLPHPAYNPGLAQSGYHLFEPMKGFLEGKRPQNGEFIAGVQCWTQEPPKTFFETGIKKLPESWHKFTAVNGDYNAELCKTFPLCC</sequence>
<name>A0A6L2PFF9_COPFO</name>
<proteinExistence type="predicted"/>
<evidence type="ECO:0000313" key="2">
    <source>
        <dbReference type="Proteomes" id="UP000502823"/>
    </source>
</evidence>
<organism evidence="1 2">
    <name type="scientific">Coptotermes formosanus</name>
    <name type="common">Formosan subterranean termite</name>
    <dbReference type="NCBI Taxonomy" id="36987"/>
    <lineage>
        <taxon>Eukaryota</taxon>
        <taxon>Metazoa</taxon>
        <taxon>Ecdysozoa</taxon>
        <taxon>Arthropoda</taxon>
        <taxon>Hexapoda</taxon>
        <taxon>Insecta</taxon>
        <taxon>Pterygota</taxon>
        <taxon>Neoptera</taxon>
        <taxon>Polyneoptera</taxon>
        <taxon>Dictyoptera</taxon>
        <taxon>Blattodea</taxon>
        <taxon>Blattoidea</taxon>
        <taxon>Termitoidae</taxon>
        <taxon>Rhinotermitidae</taxon>
        <taxon>Coptotermes</taxon>
    </lineage>
</organism>
<evidence type="ECO:0000313" key="1">
    <source>
        <dbReference type="EMBL" id="GFG30210.1"/>
    </source>
</evidence>
<accession>A0A6L2PFF9</accession>
<protein>
    <recommendedName>
        <fullName evidence="3">Tc1-like transposase DDE domain-containing protein</fullName>
    </recommendedName>
</protein>
<evidence type="ECO:0008006" key="3">
    <source>
        <dbReference type="Google" id="ProtNLM"/>
    </source>
</evidence>
<dbReference type="InterPro" id="IPR036397">
    <property type="entry name" value="RNaseH_sf"/>
</dbReference>
<reference evidence="2" key="1">
    <citation type="submission" date="2020-01" db="EMBL/GenBank/DDBJ databases">
        <title>Draft genome sequence of the Termite Coptotermes fromosanus.</title>
        <authorList>
            <person name="Itakura S."/>
            <person name="Yosikawa Y."/>
            <person name="Umezawa K."/>
        </authorList>
    </citation>
    <scope>NUCLEOTIDE SEQUENCE [LARGE SCALE GENOMIC DNA]</scope>
</reference>
<dbReference type="AlphaFoldDB" id="A0A6L2PFF9"/>
<dbReference type="Proteomes" id="UP000502823">
    <property type="component" value="Unassembled WGS sequence"/>
</dbReference>
<comment type="caution">
    <text evidence="1">The sequence shown here is derived from an EMBL/GenBank/DDBJ whole genome shotgun (WGS) entry which is preliminary data.</text>
</comment>